<gene>
    <name evidence="2" type="ORF">TR74_19825</name>
</gene>
<dbReference type="Proteomes" id="UP000070598">
    <property type="component" value="Unassembled WGS sequence"/>
</dbReference>
<dbReference type="Pfam" id="PF13020">
    <property type="entry name" value="NOV_C"/>
    <property type="match status" value="1"/>
</dbReference>
<dbReference type="AlphaFoldDB" id="A0A132NAY0"/>
<dbReference type="EMBL" id="JYIK01001074">
    <property type="protein sequence ID" value="KWX07107.1"/>
    <property type="molecule type" value="Genomic_DNA"/>
</dbReference>
<feature type="domain" description="Protein NO VEIN C-terminal" evidence="1">
    <location>
        <begin position="3"/>
        <end position="70"/>
    </location>
</feature>
<evidence type="ECO:0000259" key="1">
    <source>
        <dbReference type="Pfam" id="PF13020"/>
    </source>
</evidence>
<reference evidence="3" key="1">
    <citation type="submission" date="2015-02" db="EMBL/GenBank/DDBJ databases">
        <title>Physiological reanalysis, assessment of diazotrophy, and genome sequences of multiple isolates of Streptomyces thermoautotrophicus.</title>
        <authorList>
            <person name="MacKellar D.C."/>
            <person name="Lieber L."/>
            <person name="Norman J."/>
            <person name="Bolger A."/>
            <person name="Tobin C."/>
            <person name="Murray J.W."/>
            <person name="Friesen M."/>
            <person name="Prell J."/>
        </authorList>
    </citation>
    <scope>NUCLEOTIDE SEQUENCE [LARGE SCALE GENOMIC DNA]</scope>
    <source>
        <strain evidence="3">UBT1</strain>
    </source>
</reference>
<organism evidence="2 3">
    <name type="scientific">Carbonactinospora thermoautotrophica</name>
    <dbReference type="NCBI Taxonomy" id="1469144"/>
    <lineage>
        <taxon>Bacteria</taxon>
        <taxon>Bacillati</taxon>
        <taxon>Actinomycetota</taxon>
        <taxon>Actinomycetes</taxon>
        <taxon>Kitasatosporales</taxon>
        <taxon>Carbonactinosporaceae</taxon>
        <taxon>Carbonactinospora</taxon>
    </lineage>
</organism>
<evidence type="ECO:0000313" key="2">
    <source>
        <dbReference type="EMBL" id="KWX07107.1"/>
    </source>
</evidence>
<accession>A0A132NAY0</accession>
<protein>
    <recommendedName>
        <fullName evidence="1">Protein NO VEIN C-terminal domain-containing protein</fullName>
    </recommendedName>
</protein>
<name>A0A132NAY0_9ACTN</name>
<sequence>LGREPEEMPHNNPGYDVRSRTPDGHYVFIEVKGRVLGAEDFHVTRNEVLHGKNSGTNYRLALVSVHPDGPEHDEVRYLVDPFRGVDFGDFAATGLPGDWRRMWERGGPPK</sequence>
<dbReference type="InterPro" id="IPR024975">
    <property type="entry name" value="NOV_C"/>
</dbReference>
<proteinExistence type="predicted"/>
<dbReference type="PATRIC" id="fig|1469144.9.peg.1098"/>
<comment type="caution">
    <text evidence="2">The sequence shown here is derived from an EMBL/GenBank/DDBJ whole genome shotgun (WGS) entry which is preliminary data.</text>
</comment>
<dbReference type="RefSeq" id="WP_158013612.1">
    <property type="nucleotide sequence ID" value="NZ_JYIK01001074.1"/>
</dbReference>
<evidence type="ECO:0000313" key="3">
    <source>
        <dbReference type="Proteomes" id="UP000070598"/>
    </source>
</evidence>
<feature type="non-terminal residue" evidence="2">
    <location>
        <position position="1"/>
    </location>
</feature>